<evidence type="ECO:0000313" key="3">
    <source>
        <dbReference type="RefSeq" id="XP_021279441.1"/>
    </source>
</evidence>
<keyword evidence="3" id="KW-0067">ATP-binding</keyword>
<keyword evidence="3" id="KW-0378">Hydrolase</keyword>
<accession>A0A6J0ZXY7</accession>
<name>A0A6J0ZXY7_9ROSI</name>
<organism evidence="2 3">
    <name type="scientific">Herrania umbratica</name>
    <dbReference type="NCBI Taxonomy" id="108875"/>
    <lineage>
        <taxon>Eukaryota</taxon>
        <taxon>Viridiplantae</taxon>
        <taxon>Streptophyta</taxon>
        <taxon>Embryophyta</taxon>
        <taxon>Tracheophyta</taxon>
        <taxon>Spermatophyta</taxon>
        <taxon>Magnoliopsida</taxon>
        <taxon>eudicotyledons</taxon>
        <taxon>Gunneridae</taxon>
        <taxon>Pentapetalae</taxon>
        <taxon>rosids</taxon>
        <taxon>malvids</taxon>
        <taxon>Malvales</taxon>
        <taxon>Malvaceae</taxon>
        <taxon>Byttnerioideae</taxon>
        <taxon>Herrania</taxon>
    </lineage>
</organism>
<dbReference type="GO" id="GO:0004386">
    <property type="term" value="F:helicase activity"/>
    <property type="evidence" value="ECO:0007669"/>
    <property type="project" value="UniProtKB-KW"/>
</dbReference>
<dbReference type="OrthoDB" id="1932595at2759"/>
<feature type="region of interest" description="Disordered" evidence="1">
    <location>
        <begin position="61"/>
        <end position="112"/>
    </location>
</feature>
<dbReference type="PANTHER" id="PTHR10775">
    <property type="entry name" value="OS08G0208400 PROTEIN"/>
    <property type="match status" value="1"/>
</dbReference>
<keyword evidence="3" id="KW-0547">Nucleotide-binding</keyword>
<keyword evidence="2" id="KW-1185">Reference proteome</keyword>
<dbReference type="GeneID" id="110413042"/>
<dbReference type="RefSeq" id="XP_021279441.1">
    <property type="nucleotide sequence ID" value="XM_021423766.1"/>
</dbReference>
<sequence length="112" mass="13292">MKKSIFGELPYWSTILIRHNLDMMHIEPNDFDNIFSTMMDVSRKTKDNIKAQQNLKVNMFIKVEHSEKDDDNERVKEKDKETEEDAQKDDDKESDDLEDENNENEFACSDDD</sequence>
<dbReference type="AlphaFoldDB" id="A0A6J0ZXY7"/>
<evidence type="ECO:0000256" key="1">
    <source>
        <dbReference type="SAM" id="MobiDB-lite"/>
    </source>
</evidence>
<proteinExistence type="predicted"/>
<reference evidence="3" key="1">
    <citation type="submission" date="2025-08" db="UniProtKB">
        <authorList>
            <consortium name="RefSeq"/>
        </authorList>
    </citation>
    <scope>IDENTIFICATION</scope>
    <source>
        <tissue evidence="3">Leaf</tissue>
    </source>
</reference>
<evidence type="ECO:0000313" key="2">
    <source>
        <dbReference type="Proteomes" id="UP000504621"/>
    </source>
</evidence>
<gene>
    <name evidence="3" type="primary">LOC110413042</name>
</gene>
<feature type="compositionally biased region" description="Basic and acidic residues" evidence="1">
    <location>
        <begin position="62"/>
        <end position="81"/>
    </location>
</feature>
<keyword evidence="3" id="KW-0347">Helicase</keyword>
<feature type="compositionally biased region" description="Acidic residues" evidence="1">
    <location>
        <begin position="82"/>
        <end position="112"/>
    </location>
</feature>
<dbReference type="PANTHER" id="PTHR10775:SF185">
    <property type="entry name" value="OS08G0208400 PROTEIN"/>
    <property type="match status" value="1"/>
</dbReference>
<protein>
    <submittedName>
        <fullName evidence="3">Probable ATP-dependent RNA helicase ddx56</fullName>
    </submittedName>
</protein>
<dbReference type="Proteomes" id="UP000504621">
    <property type="component" value="Unplaced"/>
</dbReference>